<keyword evidence="6 12" id="KW-1005">Bacterial flagellum biogenesis</keyword>
<dbReference type="PRINTS" id="PR00951">
    <property type="entry name" value="FLGBIOSNFLIP"/>
</dbReference>
<dbReference type="PANTHER" id="PTHR30587:SF0">
    <property type="entry name" value="FLAGELLAR BIOSYNTHETIC PROTEIN FLIP"/>
    <property type="match status" value="1"/>
</dbReference>
<evidence type="ECO:0000256" key="6">
    <source>
        <dbReference type="ARBA" id="ARBA00022795"/>
    </source>
</evidence>
<comment type="caution">
    <text evidence="14">The sequence shown here is derived from an EMBL/GenBank/DDBJ whole genome shotgun (WGS) entry which is preliminary data.</text>
</comment>
<keyword evidence="9 12" id="KW-0472">Membrane</keyword>
<feature type="transmembrane region" description="Helical" evidence="12">
    <location>
        <begin position="230"/>
        <end position="251"/>
    </location>
</feature>
<keyword evidence="4 12" id="KW-1003">Cell membrane</keyword>
<dbReference type="Pfam" id="PF00813">
    <property type="entry name" value="FliP"/>
    <property type="match status" value="1"/>
</dbReference>
<organism evidence="14 15">
    <name type="scientific">Candidatus Lambdaproteobacteria bacterium RIFOXYD2_FULL_50_16</name>
    <dbReference type="NCBI Taxonomy" id="1817772"/>
    <lineage>
        <taxon>Bacteria</taxon>
        <taxon>Pseudomonadati</taxon>
        <taxon>Pseudomonadota</taxon>
        <taxon>Candidatus Lambdaproteobacteria</taxon>
    </lineage>
</organism>
<comment type="function">
    <text evidence="12">Plays a role in the flagellum-specific transport system.</text>
</comment>
<keyword evidence="8 12" id="KW-1133">Transmembrane helix</keyword>
<evidence type="ECO:0000256" key="3">
    <source>
        <dbReference type="ARBA" id="ARBA00022448"/>
    </source>
</evidence>
<keyword evidence="13" id="KW-0732">Signal</keyword>
<gene>
    <name evidence="12" type="primary">fliP</name>
    <name evidence="14" type="ORF">A2527_03205</name>
</gene>
<feature type="signal peptide" evidence="13">
    <location>
        <begin position="1"/>
        <end position="27"/>
    </location>
</feature>
<feature type="transmembrane region" description="Helical" evidence="12">
    <location>
        <begin position="97"/>
        <end position="117"/>
    </location>
</feature>
<evidence type="ECO:0000256" key="12">
    <source>
        <dbReference type="RuleBase" id="RU362069"/>
    </source>
</evidence>
<keyword evidence="5 12" id="KW-0812">Transmembrane</keyword>
<dbReference type="NCBIfam" id="TIGR01103">
    <property type="entry name" value="fliP"/>
    <property type="match status" value="1"/>
</dbReference>
<dbReference type="PANTHER" id="PTHR30587">
    <property type="entry name" value="FLAGELLAR BIOSYNTHETIC PROTEIN FLIP"/>
    <property type="match status" value="1"/>
</dbReference>
<feature type="chain" id="PRO_5009524675" description="Flagellar biosynthetic protein FliP" evidence="13">
    <location>
        <begin position="28"/>
        <end position="256"/>
    </location>
</feature>
<evidence type="ECO:0000256" key="10">
    <source>
        <dbReference type="ARBA" id="ARBA00023143"/>
    </source>
</evidence>
<accession>A0A1F6GEP7</accession>
<dbReference type="InterPro" id="IPR005837">
    <property type="entry name" value="FliP"/>
</dbReference>
<comment type="similarity">
    <text evidence="1 12">Belongs to the FliP/MopC/SpaP family.</text>
</comment>
<evidence type="ECO:0000256" key="8">
    <source>
        <dbReference type="ARBA" id="ARBA00022989"/>
    </source>
</evidence>
<keyword evidence="3 12" id="KW-0813">Transport</keyword>
<evidence type="ECO:0000256" key="13">
    <source>
        <dbReference type="SAM" id="SignalP"/>
    </source>
</evidence>
<dbReference type="EMBL" id="MFNE01000010">
    <property type="protein sequence ID" value="OGG96580.1"/>
    <property type="molecule type" value="Genomic_DNA"/>
</dbReference>
<name>A0A1F6GEP7_9PROT</name>
<evidence type="ECO:0000256" key="2">
    <source>
        <dbReference type="ARBA" id="ARBA00021714"/>
    </source>
</evidence>
<evidence type="ECO:0000256" key="9">
    <source>
        <dbReference type="ARBA" id="ARBA00023136"/>
    </source>
</evidence>
<proteinExistence type="inferred from homology"/>
<dbReference type="GO" id="GO:0009306">
    <property type="term" value="P:protein secretion"/>
    <property type="evidence" value="ECO:0007669"/>
    <property type="project" value="UniProtKB-UniRule"/>
</dbReference>
<evidence type="ECO:0000313" key="15">
    <source>
        <dbReference type="Proteomes" id="UP000178449"/>
    </source>
</evidence>
<dbReference type="NCBIfam" id="NF009438">
    <property type="entry name" value="PRK12797.1"/>
    <property type="match status" value="1"/>
</dbReference>
<dbReference type="Proteomes" id="UP000178449">
    <property type="component" value="Unassembled WGS sequence"/>
</dbReference>
<evidence type="ECO:0000313" key="14">
    <source>
        <dbReference type="EMBL" id="OGG96580.1"/>
    </source>
</evidence>
<keyword evidence="7 12" id="KW-0653">Protein transport</keyword>
<evidence type="ECO:0000256" key="4">
    <source>
        <dbReference type="ARBA" id="ARBA00022475"/>
    </source>
</evidence>
<keyword evidence="14" id="KW-0966">Cell projection</keyword>
<dbReference type="STRING" id="1817772.A2527_03205"/>
<protein>
    <recommendedName>
        <fullName evidence="2 12">Flagellar biosynthetic protein FliP</fullName>
    </recommendedName>
</protein>
<reference evidence="14 15" key="1">
    <citation type="journal article" date="2016" name="Nat. Commun.">
        <title>Thousands of microbial genomes shed light on interconnected biogeochemical processes in an aquifer system.</title>
        <authorList>
            <person name="Anantharaman K."/>
            <person name="Brown C.T."/>
            <person name="Hug L.A."/>
            <person name="Sharon I."/>
            <person name="Castelle C.J."/>
            <person name="Probst A.J."/>
            <person name="Thomas B.C."/>
            <person name="Singh A."/>
            <person name="Wilkins M.J."/>
            <person name="Karaoz U."/>
            <person name="Brodie E.L."/>
            <person name="Williams K.H."/>
            <person name="Hubbard S.S."/>
            <person name="Banfield J.F."/>
        </authorList>
    </citation>
    <scope>NUCLEOTIDE SEQUENCE [LARGE SCALE GENOMIC DNA]</scope>
</reference>
<evidence type="ECO:0000256" key="11">
    <source>
        <dbReference type="ARBA" id="ARBA00023225"/>
    </source>
</evidence>
<feature type="transmembrane region" description="Helical" evidence="12">
    <location>
        <begin position="55"/>
        <end position="85"/>
    </location>
</feature>
<dbReference type="AlphaFoldDB" id="A0A1F6GEP7"/>
<evidence type="ECO:0000256" key="7">
    <source>
        <dbReference type="ARBA" id="ARBA00022927"/>
    </source>
</evidence>
<comment type="subcellular location">
    <subcellularLocation>
        <location evidence="12">Cell membrane</location>
        <topology evidence="12">Multi-pass membrane protein</topology>
    </subcellularLocation>
    <subcellularLocation>
        <location evidence="12">Bacterial flagellum basal body</location>
    </subcellularLocation>
</comment>
<feature type="transmembrane region" description="Helical" evidence="12">
    <location>
        <begin position="198"/>
        <end position="218"/>
    </location>
</feature>
<keyword evidence="14" id="KW-0969">Cilium</keyword>
<keyword evidence="14" id="KW-0282">Flagellum</keyword>
<dbReference type="GO" id="GO:0044781">
    <property type="term" value="P:bacterial-type flagellum organization"/>
    <property type="evidence" value="ECO:0007669"/>
    <property type="project" value="UniProtKB-UniRule"/>
</dbReference>
<dbReference type="PROSITE" id="PS01060">
    <property type="entry name" value="FLIP_1"/>
    <property type="match status" value="1"/>
</dbReference>
<keyword evidence="10" id="KW-0975">Bacterial flagellum</keyword>
<evidence type="ECO:0000256" key="1">
    <source>
        <dbReference type="ARBA" id="ARBA00006257"/>
    </source>
</evidence>
<keyword evidence="11 12" id="KW-1006">Bacterial flagellum protein export</keyword>
<dbReference type="InterPro" id="IPR005838">
    <property type="entry name" value="T3SS_IM_P"/>
</dbReference>
<dbReference type="PRINTS" id="PR01302">
    <property type="entry name" value="TYPE3IMPPROT"/>
</dbReference>
<evidence type="ECO:0000256" key="5">
    <source>
        <dbReference type="ARBA" id="ARBA00022692"/>
    </source>
</evidence>
<dbReference type="GO" id="GO:0009425">
    <property type="term" value="C:bacterial-type flagellum basal body"/>
    <property type="evidence" value="ECO:0007669"/>
    <property type="project" value="UniProtKB-SubCell"/>
</dbReference>
<dbReference type="PROSITE" id="PS01061">
    <property type="entry name" value="FLIP_2"/>
    <property type="match status" value="1"/>
</dbReference>
<sequence length="256" mass="28443">MRQVRYKLGLGLLALALFSLSPLSALAQQQVPIPSFNLEIGRASSPDQVSSTLQVIAMLTVLSLAPAFLIMTTSFTRIIIVLGFLRNALGTQQSPPNQILLGLAMFLTFFIMAPIWGQVNDEALQPFFAKKISQEQAVNLAVRPIKKFMVTFTREKDLALFVRIAKIERPKNIADVPIWVVIPAFVISELKTAFQMGFIIYIPFLVIDMVVSSVLMAMGMMMLPPIMISLPFKLMLFVLVDGWYLITASLVKSFTG</sequence>
<dbReference type="GO" id="GO:0005886">
    <property type="term" value="C:plasma membrane"/>
    <property type="evidence" value="ECO:0007669"/>
    <property type="project" value="UniProtKB-SubCell"/>
</dbReference>